<dbReference type="SUPFAM" id="SSF53850">
    <property type="entry name" value="Periplasmic binding protein-like II"/>
    <property type="match status" value="1"/>
</dbReference>
<accession>D0WJQ1</accession>
<dbReference type="InterPro" id="IPR036390">
    <property type="entry name" value="WH_DNA-bd_sf"/>
</dbReference>
<sequence>MNISQLQYFCKLAELQHYTKAAEQLYITQPTLSNSIARLEEELGVPLFEKSGRNVRLTKYGKEFNKYATKALNALHEGSDILKEQIGQYSGTVSVGTIYTIQDCYIPQLIREFRAKFGSGPLIDLYQGLTRSLIEGLEADAYDVAFTAFVDGKDHLAFVPVLRQNLVAIIRKDNPLAEKRMLSFDDFDGRSLVTYREDTSLGGEVKSLLEKHDVVPSERCDDEITLASIVAAGENSIGLSLDTVGASLFDELTVRPVEEVPDGFHTVYLVYKKGIYRSPTVEHFIELATQMKYEKESPRIDANR</sequence>
<dbReference type="PRINTS" id="PR00039">
    <property type="entry name" value="HTHLYSR"/>
</dbReference>
<comment type="caution">
    <text evidence="6">The sequence shown here is derived from an EMBL/GenBank/DDBJ whole genome shotgun (WGS) entry which is preliminary data.</text>
</comment>
<dbReference type="OrthoDB" id="3181812at2"/>
<keyword evidence="2" id="KW-0805">Transcription regulation</keyword>
<evidence type="ECO:0000259" key="5">
    <source>
        <dbReference type="PROSITE" id="PS50931"/>
    </source>
</evidence>
<dbReference type="InterPro" id="IPR036388">
    <property type="entry name" value="WH-like_DNA-bd_sf"/>
</dbReference>
<dbReference type="RefSeq" id="WP_006363373.1">
    <property type="nucleotide sequence ID" value="NZ_GG700631.1"/>
</dbReference>
<comment type="similarity">
    <text evidence="1">Belongs to the LysR transcriptional regulatory family.</text>
</comment>
<dbReference type="AlphaFoldDB" id="D0WJQ1"/>
<dbReference type="Pfam" id="PF00126">
    <property type="entry name" value="HTH_1"/>
    <property type="match status" value="1"/>
</dbReference>
<dbReference type="EMBL" id="ACUX02000019">
    <property type="protein sequence ID" value="EEZ60599.1"/>
    <property type="molecule type" value="Genomic_DNA"/>
</dbReference>
<keyword evidence="7" id="KW-1185">Reference proteome</keyword>
<evidence type="ECO:0000256" key="2">
    <source>
        <dbReference type="ARBA" id="ARBA00023015"/>
    </source>
</evidence>
<dbReference type="FunFam" id="1.10.10.10:FF:000001">
    <property type="entry name" value="LysR family transcriptional regulator"/>
    <property type="match status" value="1"/>
</dbReference>
<dbReference type="PROSITE" id="PS50931">
    <property type="entry name" value="HTH_LYSR"/>
    <property type="match status" value="1"/>
</dbReference>
<dbReference type="InterPro" id="IPR005119">
    <property type="entry name" value="LysR_subst-bd"/>
</dbReference>
<organism evidence="6 7">
    <name type="scientific">Slackia exigua (strain ATCC 700122 / DSM 15923 / CIP 105133 / JCM 11022 / KCTC 5966 / S-7)</name>
    <dbReference type="NCBI Taxonomy" id="649764"/>
    <lineage>
        <taxon>Bacteria</taxon>
        <taxon>Bacillati</taxon>
        <taxon>Actinomycetota</taxon>
        <taxon>Coriobacteriia</taxon>
        <taxon>Eggerthellales</taxon>
        <taxon>Eggerthellaceae</taxon>
        <taxon>Slackia</taxon>
    </lineage>
</organism>
<dbReference type="GeneID" id="85007914"/>
<dbReference type="Gene3D" id="3.40.190.290">
    <property type="match status" value="1"/>
</dbReference>
<dbReference type="SUPFAM" id="SSF46785">
    <property type="entry name" value="Winged helix' DNA-binding domain"/>
    <property type="match status" value="1"/>
</dbReference>
<gene>
    <name evidence="6" type="ORF">HMPREF0762_02078</name>
</gene>
<name>D0WJQ1_SLAES</name>
<dbReference type="InterPro" id="IPR000847">
    <property type="entry name" value="LysR_HTH_N"/>
</dbReference>
<evidence type="ECO:0000256" key="3">
    <source>
        <dbReference type="ARBA" id="ARBA00023125"/>
    </source>
</evidence>
<dbReference type="PANTHER" id="PTHR30346:SF28">
    <property type="entry name" value="HTH-TYPE TRANSCRIPTIONAL REGULATOR CYNR"/>
    <property type="match status" value="1"/>
</dbReference>
<reference evidence="6" key="1">
    <citation type="submission" date="2009-10" db="EMBL/GenBank/DDBJ databases">
        <authorList>
            <person name="Weinstock G."/>
            <person name="Sodergren E."/>
            <person name="Clifton S."/>
            <person name="Fulton L."/>
            <person name="Fulton B."/>
            <person name="Courtney L."/>
            <person name="Fronick C."/>
            <person name="Harrison M."/>
            <person name="Strong C."/>
            <person name="Farmer C."/>
            <person name="Delahaunty K."/>
            <person name="Markovic C."/>
            <person name="Hall O."/>
            <person name="Minx P."/>
            <person name="Tomlinson C."/>
            <person name="Mitreva M."/>
            <person name="Nelson J."/>
            <person name="Hou S."/>
            <person name="Wollam A."/>
            <person name="Pepin K.H."/>
            <person name="Johnson M."/>
            <person name="Bhonagiri V."/>
            <person name="Nash W.E."/>
            <person name="Warren W."/>
            <person name="Chinwalla A."/>
            <person name="Mardis E.R."/>
            <person name="Wilson R.K."/>
        </authorList>
    </citation>
    <scope>NUCLEOTIDE SEQUENCE [LARGE SCALE GENOMIC DNA]</scope>
    <source>
        <strain evidence="6">ATCC 700122</strain>
    </source>
</reference>
<proteinExistence type="inferred from homology"/>
<dbReference type="STRING" id="649764.HMPREF0762_02078"/>
<dbReference type="GO" id="GO:0003677">
    <property type="term" value="F:DNA binding"/>
    <property type="evidence" value="ECO:0007669"/>
    <property type="project" value="UniProtKB-KW"/>
</dbReference>
<dbReference type="Proteomes" id="UP000006001">
    <property type="component" value="Unassembled WGS sequence"/>
</dbReference>
<dbReference type="HOGENOM" id="CLU_039613_6_2_11"/>
<dbReference type="eggNOG" id="COG0583">
    <property type="taxonomic scope" value="Bacteria"/>
</dbReference>
<dbReference type="Pfam" id="PF03466">
    <property type="entry name" value="LysR_substrate"/>
    <property type="match status" value="1"/>
</dbReference>
<keyword evidence="3" id="KW-0238">DNA-binding</keyword>
<dbReference type="GO" id="GO:0003700">
    <property type="term" value="F:DNA-binding transcription factor activity"/>
    <property type="evidence" value="ECO:0007669"/>
    <property type="project" value="InterPro"/>
</dbReference>
<feature type="domain" description="HTH lysR-type" evidence="5">
    <location>
        <begin position="1"/>
        <end position="58"/>
    </location>
</feature>
<evidence type="ECO:0000313" key="6">
    <source>
        <dbReference type="EMBL" id="EEZ60599.1"/>
    </source>
</evidence>
<dbReference type="Gene3D" id="1.10.10.10">
    <property type="entry name" value="Winged helix-like DNA-binding domain superfamily/Winged helix DNA-binding domain"/>
    <property type="match status" value="1"/>
</dbReference>
<keyword evidence="4" id="KW-0804">Transcription</keyword>
<evidence type="ECO:0000313" key="7">
    <source>
        <dbReference type="Proteomes" id="UP000006001"/>
    </source>
</evidence>
<evidence type="ECO:0000256" key="4">
    <source>
        <dbReference type="ARBA" id="ARBA00023163"/>
    </source>
</evidence>
<dbReference type="PANTHER" id="PTHR30346">
    <property type="entry name" value="TRANSCRIPTIONAL DUAL REGULATOR HCAR-RELATED"/>
    <property type="match status" value="1"/>
</dbReference>
<dbReference type="GO" id="GO:0032993">
    <property type="term" value="C:protein-DNA complex"/>
    <property type="evidence" value="ECO:0007669"/>
    <property type="project" value="TreeGrafter"/>
</dbReference>
<evidence type="ECO:0000256" key="1">
    <source>
        <dbReference type="ARBA" id="ARBA00009437"/>
    </source>
</evidence>
<protein>
    <submittedName>
        <fullName evidence="6">Transcriptional regulator, LysR family</fullName>
    </submittedName>
</protein>